<accession>A0ABP7RY72</accession>
<evidence type="ECO:0000256" key="1">
    <source>
        <dbReference type="ARBA" id="ARBA00022729"/>
    </source>
</evidence>
<sequence length="682" mass="69237">MAGPYASVRTGLWLGFLLMASTAVAQPTITSRTPSPHTHNAPLATDVTIGFSQDMNNGTASASAVRVFHTQTHQPTGSVYSGGGTNTITLNPATNLHAGESVWVSVTQQARNLSSTALAPAAVYQFTATASRATAQFTANADVPVGSGARAIVTADVNGDGKLDLLTANPAANTVSVRFNDGTGTFTGTTDIGVGLSPRALTAADVDSDGDLDILVANANSSSISVLRNNGSGLFALASTVTVGDTPAALGMADINGDGALDLLVANFSGIEFWLNDGTGTFLTTGQAHASIPFSIISPLALVAADLDLDGDVDLLTSNNSTTKSVTVLLNNGDGTATAAPTFSPAAEISLGATPQAIATGDVDGDGDLDFLTANNQASNNVSVGINTGSGGFTTSALTVAGSPQAVALADVNGDGKVDLLTANRAANTVSVRLNNGAGGFSAPGAPALAEIPVGPGSLPQAIISADLNGDGTMDLLTADSGTNTASVLLNAPLPLPVTLVSFTAALRPNGVALNWATASEQENKGFAVEVSTARANVFRQIGFVASRNPTSTHRQAYSFVDQGPAVSPIRHYRLRQVDLDGTTVYSPVASVGSPVAQGQLSVFPNPFTSAVQLRLEVAEAGTAEITVRNSLGQTLSTQQVSIGQGPSYLPLQLPPLPPGPYLLTVRINGHLLHRTLTKVLP</sequence>
<dbReference type="Gene3D" id="2.30.30.100">
    <property type="match status" value="2"/>
</dbReference>
<feature type="signal peptide" evidence="2">
    <location>
        <begin position="1"/>
        <end position="25"/>
    </location>
</feature>
<keyword evidence="1 2" id="KW-0732">Signal</keyword>
<dbReference type="InterPro" id="IPR032812">
    <property type="entry name" value="SbsA_Ig"/>
</dbReference>
<reference evidence="5" key="1">
    <citation type="journal article" date="2019" name="Int. J. Syst. Evol. Microbiol.">
        <title>The Global Catalogue of Microorganisms (GCM) 10K type strain sequencing project: providing services to taxonomists for standard genome sequencing and annotation.</title>
        <authorList>
            <consortium name="The Broad Institute Genomics Platform"/>
            <consortium name="The Broad Institute Genome Sequencing Center for Infectious Disease"/>
            <person name="Wu L."/>
            <person name="Ma J."/>
        </authorList>
    </citation>
    <scope>NUCLEOTIDE SEQUENCE [LARGE SCALE GENOMIC DNA]</scope>
    <source>
        <strain evidence="5">JCM 17224</strain>
    </source>
</reference>
<dbReference type="NCBIfam" id="TIGR04183">
    <property type="entry name" value="Por_Secre_tail"/>
    <property type="match status" value="1"/>
</dbReference>
<dbReference type="Pfam" id="PF13205">
    <property type="entry name" value="Big_5"/>
    <property type="match status" value="1"/>
</dbReference>
<evidence type="ECO:0000259" key="3">
    <source>
        <dbReference type="Pfam" id="PF13205"/>
    </source>
</evidence>
<dbReference type="PANTHER" id="PTHR46580">
    <property type="entry name" value="SENSOR KINASE-RELATED"/>
    <property type="match status" value="1"/>
</dbReference>
<name>A0ABP7RY72_9BACT</name>
<evidence type="ECO:0000313" key="4">
    <source>
        <dbReference type="EMBL" id="GAA4003923.1"/>
    </source>
</evidence>
<evidence type="ECO:0000256" key="2">
    <source>
        <dbReference type="SAM" id="SignalP"/>
    </source>
</evidence>
<evidence type="ECO:0000313" key="5">
    <source>
        <dbReference type="Proteomes" id="UP001500567"/>
    </source>
</evidence>
<dbReference type="InterPro" id="IPR026444">
    <property type="entry name" value="Secre_tail"/>
</dbReference>
<dbReference type="PANTHER" id="PTHR46580:SF2">
    <property type="entry name" value="MAM DOMAIN-CONTAINING PROTEIN"/>
    <property type="match status" value="1"/>
</dbReference>
<dbReference type="SUPFAM" id="SSF69318">
    <property type="entry name" value="Integrin alpha N-terminal domain"/>
    <property type="match status" value="2"/>
</dbReference>
<proteinExistence type="predicted"/>
<keyword evidence="5" id="KW-1185">Reference proteome</keyword>
<organism evidence="4 5">
    <name type="scientific">Hymenobacter fastidiosus</name>
    <dbReference type="NCBI Taxonomy" id="486264"/>
    <lineage>
        <taxon>Bacteria</taxon>
        <taxon>Pseudomonadati</taxon>
        <taxon>Bacteroidota</taxon>
        <taxon>Cytophagia</taxon>
        <taxon>Cytophagales</taxon>
        <taxon>Hymenobacteraceae</taxon>
        <taxon>Hymenobacter</taxon>
    </lineage>
</organism>
<protein>
    <recommendedName>
        <fullName evidence="3">SbsA Ig-like domain-containing protein</fullName>
    </recommendedName>
</protein>
<feature type="chain" id="PRO_5047397988" description="SbsA Ig-like domain-containing protein" evidence="2">
    <location>
        <begin position="26"/>
        <end position="682"/>
    </location>
</feature>
<dbReference type="Proteomes" id="UP001500567">
    <property type="component" value="Unassembled WGS sequence"/>
</dbReference>
<dbReference type="Gene3D" id="2.130.10.130">
    <property type="entry name" value="Integrin alpha, N-terminal"/>
    <property type="match status" value="2"/>
</dbReference>
<dbReference type="Pfam" id="PF13517">
    <property type="entry name" value="FG-GAP_3"/>
    <property type="match status" value="3"/>
</dbReference>
<dbReference type="InterPro" id="IPR013517">
    <property type="entry name" value="FG-GAP"/>
</dbReference>
<dbReference type="InterPro" id="IPR028994">
    <property type="entry name" value="Integrin_alpha_N"/>
</dbReference>
<gene>
    <name evidence="4" type="ORF">GCM10022408_14490</name>
</gene>
<comment type="caution">
    <text evidence="4">The sequence shown here is derived from an EMBL/GenBank/DDBJ whole genome shotgun (WGS) entry which is preliminary data.</text>
</comment>
<feature type="domain" description="SbsA Ig-like" evidence="3">
    <location>
        <begin position="25"/>
        <end position="127"/>
    </location>
</feature>
<dbReference type="EMBL" id="BAABDJ010000007">
    <property type="protein sequence ID" value="GAA4003923.1"/>
    <property type="molecule type" value="Genomic_DNA"/>
</dbReference>